<keyword evidence="1 4" id="KW-0808">Transferase</keyword>
<name>A0A7I7QT29_9MYCO</name>
<keyword evidence="2" id="KW-0012">Acyltransferase</keyword>
<dbReference type="InterPro" id="IPR000182">
    <property type="entry name" value="GNAT_dom"/>
</dbReference>
<evidence type="ECO:0000313" key="4">
    <source>
        <dbReference type="EMBL" id="BBY29454.1"/>
    </source>
</evidence>
<proteinExistence type="predicted"/>
<dbReference type="EMBL" id="AP022588">
    <property type="protein sequence ID" value="BBY29454.1"/>
    <property type="molecule type" value="Genomic_DNA"/>
</dbReference>
<sequence>MPDVTIRAARADEHREISELALRSKSYWGYSEEFLDACREELTFDAEACASGMAWVALDGPAIVGVSVIEGAPPIGELAGLFVDLPAIGTGCGRMLLTHTLRAAREFGFVELVLDADPGAELFYTRFGAERIGTSPSGVLPGRVLPHMKFVLDQSSTPGL</sequence>
<protein>
    <submittedName>
        <fullName evidence="4">N-acetyltransferase</fullName>
    </submittedName>
</protein>
<organism evidence="4 5">
    <name type="scientific">Mycolicibacterium sediminis</name>
    <dbReference type="NCBI Taxonomy" id="1286180"/>
    <lineage>
        <taxon>Bacteria</taxon>
        <taxon>Bacillati</taxon>
        <taxon>Actinomycetota</taxon>
        <taxon>Actinomycetes</taxon>
        <taxon>Mycobacteriales</taxon>
        <taxon>Mycobacteriaceae</taxon>
        <taxon>Mycolicibacterium</taxon>
    </lineage>
</organism>
<evidence type="ECO:0000256" key="1">
    <source>
        <dbReference type="ARBA" id="ARBA00022679"/>
    </source>
</evidence>
<dbReference type="Gene3D" id="3.40.630.30">
    <property type="match status" value="1"/>
</dbReference>
<dbReference type="CDD" id="cd04301">
    <property type="entry name" value="NAT_SF"/>
    <property type="match status" value="1"/>
</dbReference>
<evidence type="ECO:0000256" key="2">
    <source>
        <dbReference type="ARBA" id="ARBA00023315"/>
    </source>
</evidence>
<dbReference type="PROSITE" id="PS51186">
    <property type="entry name" value="GNAT"/>
    <property type="match status" value="1"/>
</dbReference>
<gene>
    <name evidence="4" type="ORF">MSEDJ_35500</name>
</gene>
<accession>A0A7I7QT29</accession>
<dbReference type="PANTHER" id="PTHR43877">
    <property type="entry name" value="AMINOALKYLPHOSPHONATE N-ACETYLTRANSFERASE-RELATED-RELATED"/>
    <property type="match status" value="1"/>
</dbReference>
<evidence type="ECO:0000313" key="5">
    <source>
        <dbReference type="Proteomes" id="UP000467193"/>
    </source>
</evidence>
<dbReference type="InterPro" id="IPR050832">
    <property type="entry name" value="Bact_Acetyltransf"/>
</dbReference>
<dbReference type="RefSeq" id="WP_174266835.1">
    <property type="nucleotide sequence ID" value="NZ_AP022588.1"/>
</dbReference>
<dbReference type="SUPFAM" id="SSF55729">
    <property type="entry name" value="Acyl-CoA N-acyltransferases (Nat)"/>
    <property type="match status" value="1"/>
</dbReference>
<feature type="domain" description="N-acetyltransferase" evidence="3">
    <location>
        <begin position="4"/>
        <end position="151"/>
    </location>
</feature>
<reference evidence="4 5" key="1">
    <citation type="journal article" date="2019" name="Emerg. Microbes Infect.">
        <title>Comprehensive subspecies identification of 175 nontuberculous mycobacteria species based on 7547 genomic profiles.</title>
        <authorList>
            <person name="Matsumoto Y."/>
            <person name="Kinjo T."/>
            <person name="Motooka D."/>
            <person name="Nabeya D."/>
            <person name="Jung N."/>
            <person name="Uechi K."/>
            <person name="Horii T."/>
            <person name="Iida T."/>
            <person name="Fujita J."/>
            <person name="Nakamura S."/>
        </authorList>
    </citation>
    <scope>NUCLEOTIDE SEQUENCE [LARGE SCALE GENOMIC DNA]</scope>
    <source>
        <strain evidence="4 5">JCM 17899</strain>
    </source>
</reference>
<dbReference type="AlphaFoldDB" id="A0A7I7QT29"/>
<dbReference type="Pfam" id="PF00583">
    <property type="entry name" value="Acetyltransf_1"/>
    <property type="match status" value="1"/>
</dbReference>
<dbReference type="InterPro" id="IPR016181">
    <property type="entry name" value="Acyl_CoA_acyltransferase"/>
</dbReference>
<dbReference type="Proteomes" id="UP000467193">
    <property type="component" value="Chromosome"/>
</dbReference>
<evidence type="ECO:0000259" key="3">
    <source>
        <dbReference type="PROSITE" id="PS51186"/>
    </source>
</evidence>
<dbReference type="KEGG" id="msei:MSEDJ_35500"/>
<keyword evidence="5" id="KW-1185">Reference proteome</keyword>
<dbReference type="GO" id="GO:0016747">
    <property type="term" value="F:acyltransferase activity, transferring groups other than amino-acyl groups"/>
    <property type="evidence" value="ECO:0007669"/>
    <property type="project" value="InterPro"/>
</dbReference>